<dbReference type="EMBL" id="MLJW01000026">
    <property type="protein sequence ID" value="OIR09445.1"/>
    <property type="molecule type" value="Genomic_DNA"/>
</dbReference>
<comment type="caution">
    <text evidence="1">The sequence shown here is derived from an EMBL/GenBank/DDBJ whole genome shotgun (WGS) entry which is preliminary data.</text>
</comment>
<dbReference type="AlphaFoldDB" id="A0A1J5SZM7"/>
<protein>
    <submittedName>
        <fullName evidence="1">Uncharacterized protein</fullName>
    </submittedName>
</protein>
<proteinExistence type="predicted"/>
<dbReference type="InterPro" id="IPR011990">
    <property type="entry name" value="TPR-like_helical_dom_sf"/>
</dbReference>
<reference evidence="1" key="1">
    <citation type="submission" date="2016-10" db="EMBL/GenBank/DDBJ databases">
        <title>Sequence of Gallionella enrichment culture.</title>
        <authorList>
            <person name="Poehlein A."/>
            <person name="Muehling M."/>
            <person name="Daniel R."/>
        </authorList>
    </citation>
    <scope>NUCLEOTIDE SEQUENCE</scope>
</reference>
<dbReference type="SUPFAM" id="SSF48452">
    <property type="entry name" value="TPR-like"/>
    <property type="match status" value="1"/>
</dbReference>
<name>A0A1J5SZM7_9ZZZZ</name>
<evidence type="ECO:0000313" key="1">
    <source>
        <dbReference type="EMBL" id="OIR09445.1"/>
    </source>
</evidence>
<accession>A0A1J5SZM7</accession>
<sequence>MFRIKLHRLALSFFAVILLDIVSPYASAEIIDDITVHQDASGGTDTVIKFTVPIQYLRHFPQGKSSSTSIYFNILNTVPIDEWQDYESHRTPPSDLVQEIMVTTRDRGTGPKIHITFYRPAEFTVAMGGDNQTLVIHAKPVTAQQNNESKPAPGQSIVIPVPVAAAPIAVIAATPKSPPVSAPSAATPAVSVAKEMPPAPAPATVSAPVAASAPVPATAPVAPSGDITAPKIVLKPSSSKPIHIPLGGKDGLPPFPEIDQYVPQGTTPAPANASLTDKIVIANNQAAALMENGGNALLTGQTFAAIDSFNQVLNLPPNKYTEDAQLWVGIAKERSGQLSKAILEFNSYLRLYPDGKSAKWVKDRLAKLKLSQPALFATLDKQSTAPARAQNTEFQYSEFGSLSMYYYQGASQTNTVASAGAVQTPTNFSLVDQKSLITNLNMTARSYNNEYDNRLVFQDFYAANFLPGQQNISMLGAAYYEMRDRIVDYSFRVGRQSGLGGGVMGRFDGVSAGYGFVPNWRVNVVAGQLSDFTIDSKPTFYGASVDFGTKSQLGGSVYGITQQVNGFTDRRAVGGNLRYFDQRFNIMSMVDYDVLFKAVNIFTVQGTLNGGGSGTDYNFLLDRRRSPVLDIRNAINGTTSTIATLMQNGWSMSDLILLADQRTTVSSMAQVGMTNHMSEKWFIGTDFTIAKTAGMTASGTLLPDGTTGVEGFVPTIPSTGNTWTITERATGLGVIRPQDTTNFSVSYSRGALITAEGFQASNHVDLQEKWTLDSTFFLNLQNDNTGGKMHDISPTIRVAYKIRRNLSADTQLGLDWNKTSSSVLQSTSTALREFFAFGFRLDF</sequence>
<organism evidence="1">
    <name type="scientific">mine drainage metagenome</name>
    <dbReference type="NCBI Taxonomy" id="410659"/>
    <lineage>
        <taxon>unclassified sequences</taxon>
        <taxon>metagenomes</taxon>
        <taxon>ecological metagenomes</taxon>
    </lineage>
</organism>
<gene>
    <name evidence="1" type="ORF">GALL_82830</name>
</gene>
<dbReference type="Gene3D" id="1.25.40.10">
    <property type="entry name" value="Tetratricopeptide repeat domain"/>
    <property type="match status" value="1"/>
</dbReference>